<accession>A0A561DWZ2</accession>
<dbReference type="RefSeq" id="WP_145230275.1">
    <property type="nucleotide sequence ID" value="NZ_VIVQ01000004.1"/>
</dbReference>
<comment type="caution">
    <text evidence="3">The sequence shown here is derived from an EMBL/GenBank/DDBJ whole genome shotgun (WGS) entry which is preliminary data.</text>
</comment>
<sequence>MGLMDKIRGELVDIIEWVDDSHTALAWRFPRYNNEIKNGAKLIVREGQEAVFVHNGQLADRFGPGMYELTTENLPIISTLQGWQYGFNSPFRSEVYFINTRPVTDFRWGTANPITVRDPDFKMVQVRANGLCVVRVVDPAIFLRQVIGTDSQVQVEEIGELLRRVITLALADMVMQTGLGVIDLQGKQVELADKLRDFVAARVDDEYGLGIDSITMNISLPDEITQAMTRGVAKGVEASGFTSNMGDMQRYQQAMAAQAMVDAAGNPGGGAMGQMMGAGMGAAMGAAMAGQAAGSLAGAPAGTPPPLPGGKTFHVAVNGQQQGPYTLDQLRSAGLTPTTMVWSAGMADWAAASSVPELGALFQAPPPLPPQAPPAPPAAP</sequence>
<proteinExistence type="predicted"/>
<dbReference type="SUPFAM" id="SSF117892">
    <property type="entry name" value="Band 7/SPFH domain"/>
    <property type="match status" value="1"/>
</dbReference>
<gene>
    <name evidence="3" type="ORF">BKA23_3219</name>
</gene>
<dbReference type="CDD" id="cd03408">
    <property type="entry name" value="SPFH_like_u1"/>
    <property type="match status" value="1"/>
</dbReference>
<evidence type="ECO:0000313" key="3">
    <source>
        <dbReference type="EMBL" id="TWE07852.1"/>
    </source>
</evidence>
<dbReference type="Pfam" id="PF14237">
    <property type="entry name" value="GYF_2"/>
    <property type="match status" value="1"/>
</dbReference>
<evidence type="ECO:0000259" key="2">
    <source>
        <dbReference type="Pfam" id="PF14237"/>
    </source>
</evidence>
<reference evidence="3 4" key="1">
    <citation type="submission" date="2019-06" db="EMBL/GenBank/DDBJ databases">
        <title>Sequencing the genomes of 1000 actinobacteria strains.</title>
        <authorList>
            <person name="Klenk H.-P."/>
        </authorList>
    </citation>
    <scope>NUCLEOTIDE SEQUENCE [LARGE SCALE GENOMIC DNA]</scope>
    <source>
        <strain evidence="3 4">DSM 19560</strain>
    </source>
</reference>
<dbReference type="InterPro" id="IPR033880">
    <property type="entry name" value="SPFH_YdjI"/>
</dbReference>
<dbReference type="InterPro" id="IPR025640">
    <property type="entry name" value="GYF_2"/>
</dbReference>
<evidence type="ECO:0000313" key="4">
    <source>
        <dbReference type="Proteomes" id="UP000318297"/>
    </source>
</evidence>
<dbReference type="GO" id="GO:0006508">
    <property type="term" value="P:proteolysis"/>
    <property type="evidence" value="ECO:0007669"/>
    <property type="project" value="UniProtKB-KW"/>
</dbReference>
<evidence type="ECO:0000259" key="1">
    <source>
        <dbReference type="Pfam" id="PF13421"/>
    </source>
</evidence>
<feature type="domain" description="SPFH" evidence="1">
    <location>
        <begin position="26"/>
        <end position="235"/>
    </location>
</feature>
<keyword evidence="3" id="KW-0645">Protease</keyword>
<keyword evidence="3" id="KW-0378">Hydrolase</keyword>
<dbReference type="EMBL" id="VIVQ01000004">
    <property type="protein sequence ID" value="TWE07852.1"/>
    <property type="molecule type" value="Genomic_DNA"/>
</dbReference>
<dbReference type="PANTHER" id="PTHR37826">
    <property type="entry name" value="FLOTILLIN BAND_7_5 DOMAIN PROTEIN"/>
    <property type="match status" value="1"/>
</dbReference>
<organism evidence="3 4">
    <name type="scientific">Rudaeicoccus suwonensis</name>
    <dbReference type="NCBI Taxonomy" id="657409"/>
    <lineage>
        <taxon>Bacteria</taxon>
        <taxon>Bacillati</taxon>
        <taxon>Actinomycetota</taxon>
        <taxon>Actinomycetes</taxon>
        <taxon>Micrococcales</taxon>
        <taxon>Dermacoccaceae</taxon>
        <taxon>Rudaeicoccus</taxon>
    </lineage>
</organism>
<dbReference type="Proteomes" id="UP000318297">
    <property type="component" value="Unassembled WGS sequence"/>
</dbReference>
<dbReference type="AlphaFoldDB" id="A0A561DWZ2"/>
<protein>
    <submittedName>
        <fullName evidence="3">Membrane protease subunit (Stomatin/prohibitin family)</fullName>
    </submittedName>
</protein>
<keyword evidence="4" id="KW-1185">Reference proteome</keyword>
<dbReference type="Pfam" id="PF13421">
    <property type="entry name" value="Band_7_1"/>
    <property type="match status" value="1"/>
</dbReference>
<name>A0A561DWZ2_9MICO</name>
<feature type="domain" description="GYF" evidence="2">
    <location>
        <begin position="314"/>
        <end position="358"/>
    </location>
</feature>
<dbReference type="PANTHER" id="PTHR37826:SF2">
    <property type="entry name" value="ZINC-RIBBON DOMAIN-CONTAINING PROTEIN"/>
    <property type="match status" value="1"/>
</dbReference>
<dbReference type="OrthoDB" id="9764015at2"/>
<dbReference type="InterPro" id="IPR036013">
    <property type="entry name" value="Band_7/SPFH_dom_sf"/>
</dbReference>
<dbReference type="GO" id="GO:0008233">
    <property type="term" value="F:peptidase activity"/>
    <property type="evidence" value="ECO:0007669"/>
    <property type="project" value="UniProtKB-KW"/>
</dbReference>